<dbReference type="RefSeq" id="WP_376996632.1">
    <property type="nucleotide sequence ID" value="NZ_JBHSLC010000038.1"/>
</dbReference>
<evidence type="ECO:0000313" key="3">
    <source>
        <dbReference type="Proteomes" id="UP001596166"/>
    </source>
</evidence>
<reference evidence="3" key="1">
    <citation type="journal article" date="2019" name="Int. J. Syst. Evol. Microbiol.">
        <title>The Global Catalogue of Microorganisms (GCM) 10K type strain sequencing project: providing services to taxonomists for standard genome sequencing and annotation.</title>
        <authorList>
            <consortium name="The Broad Institute Genomics Platform"/>
            <consortium name="The Broad Institute Genome Sequencing Center for Infectious Disease"/>
            <person name="Wu L."/>
            <person name="Ma J."/>
        </authorList>
    </citation>
    <scope>NUCLEOTIDE SEQUENCE [LARGE SCALE GENOMIC DNA]</scope>
    <source>
        <strain evidence="3">CCUG 58760</strain>
    </source>
</reference>
<keyword evidence="3" id="KW-1185">Reference proteome</keyword>
<name>A0ABW0G954_9PROT</name>
<gene>
    <name evidence="2" type="ORF">ACFPMG_18960</name>
</gene>
<comment type="caution">
    <text evidence="2">The sequence shown here is derived from an EMBL/GenBank/DDBJ whole genome shotgun (WGS) entry which is preliminary data.</text>
</comment>
<dbReference type="EMBL" id="JBHSLC010000038">
    <property type="protein sequence ID" value="MFC5357096.1"/>
    <property type="molecule type" value="Genomic_DNA"/>
</dbReference>
<feature type="region of interest" description="Disordered" evidence="1">
    <location>
        <begin position="38"/>
        <end position="71"/>
    </location>
</feature>
<organism evidence="2 3">
    <name type="scientific">Azospirillum himalayense</name>
    <dbReference type="NCBI Taxonomy" id="654847"/>
    <lineage>
        <taxon>Bacteria</taxon>
        <taxon>Pseudomonadati</taxon>
        <taxon>Pseudomonadota</taxon>
        <taxon>Alphaproteobacteria</taxon>
        <taxon>Rhodospirillales</taxon>
        <taxon>Azospirillaceae</taxon>
        <taxon>Azospirillum</taxon>
    </lineage>
</organism>
<protein>
    <submittedName>
        <fullName evidence="2">Uncharacterized protein</fullName>
    </submittedName>
</protein>
<dbReference type="Proteomes" id="UP001596166">
    <property type="component" value="Unassembled WGS sequence"/>
</dbReference>
<proteinExistence type="predicted"/>
<sequence>MSMPLSVLRTLPGFTGHPVEIAPAVTLRGPKAATWDDHREIGDRPLPTVGASGCSASRTWPSRPGTRTLGA</sequence>
<evidence type="ECO:0000256" key="1">
    <source>
        <dbReference type="SAM" id="MobiDB-lite"/>
    </source>
</evidence>
<accession>A0ABW0G954</accession>
<evidence type="ECO:0000313" key="2">
    <source>
        <dbReference type="EMBL" id="MFC5357096.1"/>
    </source>
</evidence>